<dbReference type="InterPro" id="IPR004369">
    <property type="entry name" value="Prolyl-tRNA_editing_YbaK/EbsC"/>
</dbReference>
<dbReference type="PANTHER" id="PTHR30411:SF0">
    <property type="entry name" value="CYS-TRNA(PRO)_CYS-TRNA(CYS) DEACYLASE YBAK"/>
    <property type="match status" value="1"/>
</dbReference>
<gene>
    <name evidence="6" type="primary">ybaK</name>
    <name evidence="6" type="ORF">IPH26_03825</name>
</gene>
<dbReference type="PANTHER" id="PTHR30411">
    <property type="entry name" value="CYTOPLASMIC PROTEIN"/>
    <property type="match status" value="1"/>
</dbReference>
<evidence type="ECO:0000256" key="4">
    <source>
        <dbReference type="PIRNR" id="PIRNR006181"/>
    </source>
</evidence>
<dbReference type="CDD" id="cd00002">
    <property type="entry name" value="YbaK_deacylase"/>
    <property type="match status" value="1"/>
</dbReference>
<reference evidence="6" key="1">
    <citation type="submission" date="2020-10" db="EMBL/GenBank/DDBJ databases">
        <title>Connecting structure to function with the recovery of over 1000 high-quality activated sludge metagenome-assembled genomes encoding full-length rRNA genes using long-read sequencing.</title>
        <authorList>
            <person name="Singleton C.M."/>
            <person name="Petriglieri F."/>
            <person name="Kristensen J.M."/>
            <person name="Kirkegaard R.H."/>
            <person name="Michaelsen T.Y."/>
            <person name="Andersen M.H."/>
            <person name="Karst S.M."/>
            <person name="Dueholm M.S."/>
            <person name="Nielsen P.H."/>
            <person name="Albertsen M."/>
        </authorList>
    </citation>
    <scope>NUCLEOTIDE SEQUENCE</scope>
    <source>
        <strain evidence="6">Bjer_18-Q3-R1-45_BAT3C.347</strain>
    </source>
</reference>
<dbReference type="Proteomes" id="UP000807785">
    <property type="component" value="Unassembled WGS sequence"/>
</dbReference>
<dbReference type="GO" id="GO:0016829">
    <property type="term" value="F:lyase activity"/>
    <property type="evidence" value="ECO:0007669"/>
    <property type="project" value="UniProtKB-KW"/>
</dbReference>
<dbReference type="AlphaFoldDB" id="A0A9D7E1T3"/>
<proteinExistence type="inferred from homology"/>
<name>A0A9D7E1T3_9PROT</name>
<evidence type="ECO:0000313" key="7">
    <source>
        <dbReference type="Proteomes" id="UP000807785"/>
    </source>
</evidence>
<dbReference type="PIRSF" id="PIRSF006181">
    <property type="entry name" value="EbsC_YbaK"/>
    <property type="match status" value="1"/>
</dbReference>
<accession>A0A9D7E1T3</accession>
<dbReference type="SUPFAM" id="SSF55826">
    <property type="entry name" value="YbaK/ProRS associated domain"/>
    <property type="match status" value="1"/>
</dbReference>
<dbReference type="InterPro" id="IPR007214">
    <property type="entry name" value="YbaK/aa-tRNA-synth-assoc-dom"/>
</dbReference>
<evidence type="ECO:0000256" key="1">
    <source>
        <dbReference type="ARBA" id="ARBA00009798"/>
    </source>
</evidence>
<organism evidence="6 7">
    <name type="scientific">Candidatus Methylophosphatis roskildensis</name>
    <dbReference type="NCBI Taxonomy" id="2899263"/>
    <lineage>
        <taxon>Bacteria</taxon>
        <taxon>Pseudomonadati</taxon>
        <taxon>Pseudomonadota</taxon>
        <taxon>Betaproteobacteria</taxon>
        <taxon>Nitrosomonadales</taxon>
        <taxon>Sterolibacteriaceae</taxon>
        <taxon>Candidatus Methylophosphatis</taxon>
    </lineage>
</organism>
<dbReference type="NCBIfam" id="TIGR00011">
    <property type="entry name" value="YbaK_EbsC"/>
    <property type="match status" value="1"/>
</dbReference>
<keyword evidence="3 4" id="KW-0456">Lyase</keyword>
<dbReference type="Gene3D" id="3.90.960.10">
    <property type="entry name" value="YbaK/aminoacyl-tRNA synthetase-associated domain"/>
    <property type="match status" value="1"/>
</dbReference>
<sequence length="163" mass="18263">MNKPDHAPETPATKFLHTHRIAHSNHLYDYEEHGGTRVSARELNVDEHAVVKTLVMEDEAKKPFIVLMHGDRKVSTKELARQIGAKHIETCTPEAAQRHTGYLVGGTSPFGTRKTLPIYVEKSIFNLPLIYINGGRRGYLVGVHPHDLMQALRPTLVQCALPD</sequence>
<feature type="domain" description="YbaK/aminoacyl-tRNA synthetase-associated" evidence="5">
    <location>
        <begin position="39"/>
        <end position="150"/>
    </location>
</feature>
<dbReference type="InterPro" id="IPR036754">
    <property type="entry name" value="YbaK/aa-tRNA-synt-asso_dom_sf"/>
</dbReference>
<dbReference type="EMBL" id="JADJEV010000002">
    <property type="protein sequence ID" value="MBK6972102.1"/>
    <property type="molecule type" value="Genomic_DNA"/>
</dbReference>
<dbReference type="GO" id="GO:0006412">
    <property type="term" value="P:translation"/>
    <property type="evidence" value="ECO:0007669"/>
    <property type="project" value="UniProtKB-KW"/>
</dbReference>
<evidence type="ECO:0000259" key="5">
    <source>
        <dbReference type="Pfam" id="PF04073"/>
    </source>
</evidence>
<evidence type="ECO:0000256" key="2">
    <source>
        <dbReference type="ARBA" id="ARBA00022917"/>
    </source>
</evidence>
<comment type="similarity">
    <text evidence="1 4">Belongs to the prolyl-tRNA editing family. YbaK/EbsC subfamily.</text>
</comment>
<dbReference type="Pfam" id="PF04073">
    <property type="entry name" value="tRNA_edit"/>
    <property type="match status" value="1"/>
</dbReference>
<evidence type="ECO:0000256" key="3">
    <source>
        <dbReference type="ARBA" id="ARBA00023239"/>
    </source>
</evidence>
<keyword evidence="2 4" id="KW-0648">Protein biosynthesis</keyword>
<dbReference type="GO" id="GO:0002161">
    <property type="term" value="F:aminoacyl-tRNA deacylase activity"/>
    <property type="evidence" value="ECO:0007669"/>
    <property type="project" value="InterPro"/>
</dbReference>
<dbReference type="EC" id="4.2.-.-" evidence="4"/>
<protein>
    <recommendedName>
        <fullName evidence="4">Cys-tRNA(Pro)/Cys-tRNA(Cys) deacylase</fullName>
        <ecNumber evidence="4">4.2.-.-</ecNumber>
    </recommendedName>
</protein>
<comment type="caution">
    <text evidence="6">The sequence shown here is derived from an EMBL/GenBank/DDBJ whole genome shotgun (WGS) entry which is preliminary data.</text>
</comment>
<evidence type="ECO:0000313" key="6">
    <source>
        <dbReference type="EMBL" id="MBK6972102.1"/>
    </source>
</evidence>